<comment type="caution">
    <text evidence="6">The sequence shown here is derived from an EMBL/GenBank/DDBJ whole genome shotgun (WGS) entry which is preliminary data.</text>
</comment>
<evidence type="ECO:0000313" key="8">
    <source>
        <dbReference type="Proteomes" id="UP000886607"/>
    </source>
</evidence>
<dbReference type="GeneID" id="69984356"/>
<evidence type="ECO:0000256" key="2">
    <source>
        <dbReference type="ARBA" id="ARBA00022747"/>
    </source>
</evidence>
<evidence type="ECO:0000313" key="7">
    <source>
        <dbReference type="Proteomes" id="UP000886597"/>
    </source>
</evidence>
<dbReference type="EMBL" id="BKBQ01000017">
    <property type="protein sequence ID" value="GEQ54445.1"/>
    <property type="molecule type" value="Genomic_DNA"/>
</dbReference>
<dbReference type="AlphaFoldDB" id="A0AAN4UB44"/>
<dbReference type="Proteomes" id="UP000886597">
    <property type="component" value="Unassembled WGS sequence"/>
</dbReference>
<dbReference type="GO" id="GO:0009307">
    <property type="term" value="P:DNA restriction-modification system"/>
    <property type="evidence" value="ECO:0007669"/>
    <property type="project" value="UniProtKB-KW"/>
</dbReference>
<dbReference type="Proteomes" id="UP000886607">
    <property type="component" value="Unassembled WGS sequence"/>
</dbReference>
<keyword evidence="3" id="KW-0238">DNA-binding</keyword>
<comment type="similarity">
    <text evidence="1">Belongs to the type-I restriction system S methylase family.</text>
</comment>
<feature type="domain" description="Type I restriction modification DNA specificity" evidence="4">
    <location>
        <begin position="65"/>
        <end position="174"/>
    </location>
</feature>
<proteinExistence type="inferred from homology"/>
<evidence type="ECO:0000313" key="6">
    <source>
        <dbReference type="EMBL" id="GEQ54445.1"/>
    </source>
</evidence>
<reference evidence="6" key="1">
    <citation type="submission" date="2019-08" db="EMBL/GenBank/DDBJ databases">
        <authorList>
            <person name="Ishikawa M."/>
            <person name="Suzuki T."/>
            <person name="Matsutani M."/>
        </authorList>
    </citation>
    <scope>NUCLEOTIDE SEQUENCE</scope>
    <source>
        <strain evidence="6">7C1</strain>
        <strain evidence="5">8C4</strain>
    </source>
</reference>
<evidence type="ECO:0000256" key="1">
    <source>
        <dbReference type="ARBA" id="ARBA00010923"/>
    </source>
</evidence>
<keyword evidence="8" id="KW-1185">Reference proteome</keyword>
<dbReference type="GO" id="GO:0004519">
    <property type="term" value="F:endonuclease activity"/>
    <property type="evidence" value="ECO:0007669"/>
    <property type="project" value="UniProtKB-KW"/>
</dbReference>
<organism evidence="6 7">
    <name type="scientific">Tetragenococcus koreensis</name>
    <dbReference type="NCBI Taxonomy" id="290335"/>
    <lineage>
        <taxon>Bacteria</taxon>
        <taxon>Bacillati</taxon>
        <taxon>Bacillota</taxon>
        <taxon>Bacilli</taxon>
        <taxon>Lactobacillales</taxon>
        <taxon>Enterococcaceae</taxon>
        <taxon>Tetragenococcus</taxon>
    </lineage>
</organism>
<dbReference type="KEGG" id="tkr:C7K43_00195"/>
<evidence type="ECO:0000259" key="4">
    <source>
        <dbReference type="Pfam" id="PF01420"/>
    </source>
</evidence>
<dbReference type="GO" id="GO:0003677">
    <property type="term" value="F:DNA binding"/>
    <property type="evidence" value="ECO:0007669"/>
    <property type="project" value="UniProtKB-KW"/>
</dbReference>
<dbReference type="Gene3D" id="3.90.220.20">
    <property type="entry name" value="DNA methylase specificity domains"/>
    <property type="match status" value="1"/>
</dbReference>
<accession>A0AAN4UB44</accession>
<evidence type="ECO:0000256" key="3">
    <source>
        <dbReference type="ARBA" id="ARBA00023125"/>
    </source>
</evidence>
<sequence length="192" mass="22287">MEKMIKNLVKFTSGSPQFRINESFLVEAPIYLFYDQSDLAEDLVDLSLDNTEKKRVHTLDELSTLRAGDVVFSLISGKAAIVRSAHEDYLYTQNYIKLVPKKELDSRFLVYLLNEDKQVRRQFQKGIQGSATMKYTVKQLKELVMPTLPNLEKQKKIGSIYFKQLRKQALKERVAELETKALLAKLEEEKHE</sequence>
<keyword evidence="2" id="KW-0680">Restriction system</keyword>
<dbReference type="InterPro" id="IPR000055">
    <property type="entry name" value="Restrct_endonuc_typeI_TRD"/>
</dbReference>
<evidence type="ECO:0000313" key="5">
    <source>
        <dbReference type="EMBL" id="GEQ49393.1"/>
    </source>
</evidence>
<name>A0AAN4UB44_9ENTE</name>
<dbReference type="EMBL" id="BKBO01000017">
    <property type="protein sequence ID" value="GEQ49393.1"/>
    <property type="molecule type" value="Genomic_DNA"/>
</dbReference>
<dbReference type="Pfam" id="PF01420">
    <property type="entry name" value="Methylase_S"/>
    <property type="match status" value="1"/>
</dbReference>
<dbReference type="InterPro" id="IPR044946">
    <property type="entry name" value="Restrct_endonuc_typeI_TRD_sf"/>
</dbReference>
<keyword evidence="6" id="KW-0540">Nuclease</keyword>
<dbReference type="RefSeq" id="WP_124005001.1">
    <property type="nucleotide sequence ID" value="NZ_BJYN01000001.1"/>
</dbReference>
<dbReference type="SUPFAM" id="SSF116734">
    <property type="entry name" value="DNA methylase specificity domain"/>
    <property type="match status" value="1"/>
</dbReference>
<keyword evidence="6" id="KW-0378">Hydrolase</keyword>
<gene>
    <name evidence="5" type="ORF">TK11N_12450</name>
    <name evidence="6" type="ORF">TK2N_12890</name>
</gene>
<reference evidence="6" key="2">
    <citation type="journal article" date="2020" name="Int. Dairy J.">
        <title>Lactic acid bacterial diversity in Brie cheese focusing on salt concentration and pH of isolation medium and characterisation of halophilic and alkaliphilic lactic acid bacterial isolates.</title>
        <authorList>
            <person name="Unno R."/>
            <person name="Matsutani M."/>
            <person name="Suzuki T."/>
            <person name="Kodama K."/>
            <person name="Matsushita H."/>
            <person name="Yamasato K."/>
            <person name="Koizumi Y."/>
            <person name="Ishikawa M."/>
        </authorList>
    </citation>
    <scope>NUCLEOTIDE SEQUENCE</scope>
    <source>
        <strain evidence="6">7C1</strain>
        <strain evidence="5">8C4</strain>
    </source>
</reference>
<keyword evidence="6" id="KW-0255">Endonuclease</keyword>
<protein>
    <submittedName>
        <fullName evidence="6">Type I restriction endonuclease subunit S</fullName>
    </submittedName>
</protein>